<dbReference type="PANTHER" id="PTHR43570">
    <property type="entry name" value="ALDEHYDE DEHYDROGENASE"/>
    <property type="match status" value="1"/>
</dbReference>
<dbReference type="FunFam" id="3.40.605.10:FF:000004">
    <property type="entry name" value="Aldehyde dehydrogenase"/>
    <property type="match status" value="1"/>
</dbReference>
<evidence type="ECO:0000313" key="10">
    <source>
        <dbReference type="Proteomes" id="UP000321662"/>
    </source>
</evidence>
<dbReference type="InterPro" id="IPR016161">
    <property type="entry name" value="Ald_DH/histidinol_DH"/>
</dbReference>
<gene>
    <name evidence="9" type="ORF">AKA01nite_17030</name>
</gene>
<dbReference type="InterPro" id="IPR029510">
    <property type="entry name" value="Ald_DH_CS_GLU"/>
</dbReference>
<dbReference type="InterPro" id="IPR016162">
    <property type="entry name" value="Ald_DH_N"/>
</dbReference>
<keyword evidence="2 4" id="KW-0560">Oxidoreductase</keyword>
<sequence>MMADLDARKEKWLELLKIQKALVDFHSKTDHTARIDRLDRLKKMIDHHQEEWLQALYADLGKSEMESFTSEIATTLNELDYVKSHLKSWMETDNKTNRTVLGKVEQSVLKMPYGSVLVISPWNYPVQLTFVPLIGAIAAGNRCFVKPSEKSPAVSRLINQLITRYFNPDEIFVVEGEADTAQALLTMNWDYIFFTGSSQIGKKVYEAASQTLTPVTLELGGKNPCIVDETNCTKETVKKIIWGKFLNAGQTCIAPDTVYVYKTVKETFTRLAVGTIREFYGREPEKSQDYSRLVDDSHFDEIRSYLTQGDIVYGGSGKRESLFIEPTLMTNVKEDTPLAKEEIFGPILPIEAYDSLTDLLKKLNRQEAPLVTYLFSKDENNIAAVNEFVKTGALVVNQVILHVASSELPFGGVGMSGIGNYHGYSSYETFTYEKVFYNQTTDYVNKALFPPHNSQRMKLFGLFRKWFS</sequence>
<feature type="active site" evidence="5">
    <location>
        <position position="252"/>
    </location>
</feature>
<dbReference type="CDD" id="cd07087">
    <property type="entry name" value="ALDH_F3-13-14_CALDH-like"/>
    <property type="match status" value="1"/>
</dbReference>
<comment type="similarity">
    <text evidence="1 4 7">Belongs to the aldehyde dehydrogenase family.</text>
</comment>
<feature type="domain" description="Aldehyde dehydrogenase" evidence="8">
    <location>
        <begin position="26"/>
        <end position="434"/>
    </location>
</feature>
<dbReference type="Gene3D" id="3.40.309.10">
    <property type="entry name" value="Aldehyde Dehydrogenase, Chain A, domain 2"/>
    <property type="match status" value="1"/>
</dbReference>
<dbReference type="PROSITE" id="PS00070">
    <property type="entry name" value="ALDEHYDE_DEHYDR_CYS"/>
    <property type="match status" value="1"/>
</dbReference>
<evidence type="ECO:0000256" key="4">
    <source>
        <dbReference type="PIRNR" id="PIRNR036492"/>
    </source>
</evidence>
<dbReference type="InterPro" id="IPR012394">
    <property type="entry name" value="Aldehyde_DH_NAD(P)"/>
</dbReference>
<dbReference type="InterPro" id="IPR016163">
    <property type="entry name" value="Ald_DH_C"/>
</dbReference>
<dbReference type="RefSeq" id="WP_146924883.1">
    <property type="nucleotide sequence ID" value="NZ_BJUY01000029.1"/>
</dbReference>
<dbReference type="GO" id="GO:0004029">
    <property type="term" value="F:aldehyde dehydrogenase (NAD+) activity"/>
    <property type="evidence" value="ECO:0007669"/>
    <property type="project" value="TreeGrafter"/>
</dbReference>
<organism evidence="9 10">
    <name type="scientific">Alkalibacterium kapii</name>
    <dbReference type="NCBI Taxonomy" id="426704"/>
    <lineage>
        <taxon>Bacteria</taxon>
        <taxon>Bacillati</taxon>
        <taxon>Bacillota</taxon>
        <taxon>Bacilli</taxon>
        <taxon>Lactobacillales</taxon>
        <taxon>Carnobacteriaceae</taxon>
        <taxon>Alkalibacterium</taxon>
    </lineage>
</organism>
<accession>A0A511AY60</accession>
<evidence type="ECO:0000256" key="6">
    <source>
        <dbReference type="PROSITE-ProRule" id="PRU10007"/>
    </source>
</evidence>
<dbReference type="GO" id="GO:0005737">
    <property type="term" value="C:cytoplasm"/>
    <property type="evidence" value="ECO:0007669"/>
    <property type="project" value="TreeGrafter"/>
</dbReference>
<keyword evidence="10" id="KW-1185">Reference proteome</keyword>
<name>A0A511AY60_9LACT</name>
<dbReference type="Pfam" id="PF00171">
    <property type="entry name" value="Aldedh"/>
    <property type="match status" value="1"/>
</dbReference>
<proteinExistence type="inferred from homology"/>
<protein>
    <recommendedName>
        <fullName evidence="4">Aldehyde dehydrogenase</fullName>
    </recommendedName>
</protein>
<dbReference type="InterPro" id="IPR016160">
    <property type="entry name" value="Ald_DH_CS_CYS"/>
</dbReference>
<evidence type="ECO:0000256" key="2">
    <source>
        <dbReference type="ARBA" id="ARBA00023002"/>
    </source>
</evidence>
<comment type="caution">
    <text evidence="9">The sequence shown here is derived from an EMBL/GenBank/DDBJ whole genome shotgun (WGS) entry which is preliminary data.</text>
</comment>
<dbReference type="AlphaFoldDB" id="A0A511AY60"/>
<evidence type="ECO:0000256" key="5">
    <source>
        <dbReference type="PIRSR" id="PIRSR036492-1"/>
    </source>
</evidence>
<dbReference type="PANTHER" id="PTHR43570:SF16">
    <property type="entry name" value="ALDEHYDE DEHYDROGENASE TYPE III, ISOFORM Q"/>
    <property type="match status" value="1"/>
</dbReference>
<dbReference type="InterPro" id="IPR015590">
    <property type="entry name" value="Aldehyde_DH_dom"/>
</dbReference>
<dbReference type="Proteomes" id="UP000321662">
    <property type="component" value="Unassembled WGS sequence"/>
</dbReference>
<evidence type="ECO:0000313" key="9">
    <source>
        <dbReference type="EMBL" id="GEK92081.1"/>
    </source>
</evidence>
<evidence type="ECO:0000256" key="7">
    <source>
        <dbReference type="RuleBase" id="RU003345"/>
    </source>
</evidence>
<feature type="active site" evidence="5 6">
    <location>
        <position position="218"/>
    </location>
</feature>
<evidence type="ECO:0000256" key="1">
    <source>
        <dbReference type="ARBA" id="ARBA00009986"/>
    </source>
</evidence>
<dbReference type="SUPFAM" id="SSF53720">
    <property type="entry name" value="ALDH-like"/>
    <property type="match status" value="1"/>
</dbReference>
<dbReference type="Gene3D" id="3.40.605.10">
    <property type="entry name" value="Aldehyde Dehydrogenase, Chain A, domain 1"/>
    <property type="match status" value="1"/>
</dbReference>
<dbReference type="GO" id="GO:0006081">
    <property type="term" value="P:aldehyde metabolic process"/>
    <property type="evidence" value="ECO:0007669"/>
    <property type="project" value="InterPro"/>
</dbReference>
<dbReference type="EMBL" id="BJUY01000029">
    <property type="protein sequence ID" value="GEK92081.1"/>
    <property type="molecule type" value="Genomic_DNA"/>
</dbReference>
<dbReference type="PIRSF" id="PIRSF036492">
    <property type="entry name" value="ALDH"/>
    <property type="match status" value="1"/>
</dbReference>
<keyword evidence="3" id="KW-0520">NAD</keyword>
<dbReference type="PROSITE" id="PS00687">
    <property type="entry name" value="ALDEHYDE_DEHYDR_GLU"/>
    <property type="match status" value="1"/>
</dbReference>
<dbReference type="OrthoDB" id="9762913at2"/>
<dbReference type="FunFam" id="3.40.309.10:FF:000003">
    <property type="entry name" value="Aldehyde dehydrogenase"/>
    <property type="match status" value="1"/>
</dbReference>
<evidence type="ECO:0000256" key="3">
    <source>
        <dbReference type="ARBA" id="ARBA00023027"/>
    </source>
</evidence>
<evidence type="ECO:0000259" key="8">
    <source>
        <dbReference type="Pfam" id="PF00171"/>
    </source>
</evidence>
<reference evidence="9 10" key="1">
    <citation type="submission" date="2019-07" db="EMBL/GenBank/DDBJ databases">
        <title>Whole genome shotgun sequence of Alkalibacterium kapii NBRC 103247.</title>
        <authorList>
            <person name="Hosoyama A."/>
            <person name="Uohara A."/>
            <person name="Ohji S."/>
            <person name="Ichikawa N."/>
        </authorList>
    </citation>
    <scope>NUCLEOTIDE SEQUENCE [LARGE SCALE GENOMIC DNA]</scope>
    <source>
        <strain evidence="9 10">NBRC 103247</strain>
    </source>
</reference>